<dbReference type="Proteomes" id="UP000525652">
    <property type="component" value="Unassembled WGS sequence"/>
</dbReference>
<accession>A0A7X1AXY3</accession>
<dbReference type="Pfam" id="PF13439">
    <property type="entry name" value="Glyco_transf_4"/>
    <property type="match status" value="1"/>
</dbReference>
<dbReference type="GO" id="GO:0016757">
    <property type="term" value="F:glycosyltransferase activity"/>
    <property type="evidence" value="ECO:0007669"/>
    <property type="project" value="InterPro"/>
</dbReference>
<dbReference type="InterPro" id="IPR028098">
    <property type="entry name" value="Glyco_trans_4-like_N"/>
</dbReference>
<keyword evidence="3" id="KW-0808">Transferase</keyword>
<reference evidence="3 4" key="1">
    <citation type="submission" date="2020-07" db="EMBL/GenBank/DDBJ databases">
        <authorList>
            <person name="Feng X."/>
        </authorList>
    </citation>
    <scope>NUCLEOTIDE SEQUENCE [LARGE SCALE GENOMIC DNA]</scope>
    <source>
        <strain evidence="3 4">JCM14086</strain>
    </source>
</reference>
<dbReference type="InterPro" id="IPR001296">
    <property type="entry name" value="Glyco_trans_1"/>
</dbReference>
<protein>
    <submittedName>
        <fullName evidence="3">Glycosyltransferase family 4 protein</fullName>
    </submittedName>
</protein>
<feature type="domain" description="Glycosyltransferase subfamily 4-like N-terminal" evidence="2">
    <location>
        <begin position="22"/>
        <end position="203"/>
    </location>
</feature>
<organism evidence="3 4">
    <name type="scientific">Puniceicoccus vermicola</name>
    <dbReference type="NCBI Taxonomy" id="388746"/>
    <lineage>
        <taxon>Bacteria</taxon>
        <taxon>Pseudomonadati</taxon>
        <taxon>Verrucomicrobiota</taxon>
        <taxon>Opitutia</taxon>
        <taxon>Puniceicoccales</taxon>
        <taxon>Puniceicoccaceae</taxon>
        <taxon>Puniceicoccus</taxon>
    </lineage>
</organism>
<feature type="domain" description="Glycosyl transferase family 1" evidence="1">
    <location>
        <begin position="216"/>
        <end position="382"/>
    </location>
</feature>
<dbReference type="RefSeq" id="WP_185692749.1">
    <property type="nucleotide sequence ID" value="NZ_JACHVA010000081.1"/>
</dbReference>
<dbReference type="EMBL" id="JACHVA010000081">
    <property type="protein sequence ID" value="MBC2602050.1"/>
    <property type="molecule type" value="Genomic_DNA"/>
</dbReference>
<gene>
    <name evidence="3" type="ORF">H5P30_09705</name>
</gene>
<evidence type="ECO:0000313" key="4">
    <source>
        <dbReference type="Proteomes" id="UP000525652"/>
    </source>
</evidence>
<dbReference type="SUPFAM" id="SSF53756">
    <property type="entry name" value="UDP-Glycosyltransferase/glycogen phosphorylase"/>
    <property type="match status" value="1"/>
</dbReference>
<dbReference type="AlphaFoldDB" id="A0A7X1AXY3"/>
<evidence type="ECO:0000259" key="1">
    <source>
        <dbReference type="Pfam" id="PF00534"/>
    </source>
</evidence>
<name>A0A7X1AXY3_9BACT</name>
<dbReference type="PANTHER" id="PTHR45947">
    <property type="entry name" value="SULFOQUINOVOSYL TRANSFERASE SQD2"/>
    <property type="match status" value="1"/>
</dbReference>
<dbReference type="Gene3D" id="3.40.50.2000">
    <property type="entry name" value="Glycogen Phosphorylase B"/>
    <property type="match status" value="2"/>
</dbReference>
<evidence type="ECO:0000313" key="3">
    <source>
        <dbReference type="EMBL" id="MBC2602050.1"/>
    </source>
</evidence>
<keyword evidence="4" id="KW-1185">Reference proteome</keyword>
<dbReference type="Pfam" id="PF00534">
    <property type="entry name" value="Glycos_transf_1"/>
    <property type="match status" value="1"/>
</dbReference>
<dbReference type="InterPro" id="IPR050194">
    <property type="entry name" value="Glycosyltransferase_grp1"/>
</dbReference>
<sequence length="410" mass="44935">MTDSNLSGVRVALVIDLFPPIVGGAETHARDLAGALVRAGATVTVLTRRARAELLEQETLDPGVDVVRIGSPGSPRWGKYRFIPDLLREWKKRSADFDLVYLCGFRVLGWPLTGAAKKSGVPIVLRAEVLGEMSGDFVWGRPGRGESRMLKILFRPVIAWRNRRLIRDGHFLAISSVVTEEYQNAGVQDSRIEQIPNGIDTERFSPPVVGEKSRLREEFDFPEEPVFLYSGKLNRGKGLPDLLSAWRQYVDGGGEGLLVLVGSGGGQFLSEEAALIRRVEDEGLSDRVRFTGYRQDVERWLKAADVFVFPSEAESFGLAPLEANACGLPVICTPAGALAETVPDGVAGVRVPVGDVTAICEAMKKLAGNSALRDKIGEQARARVMAEYSFTAVADRHLQWFEQLCKEARS</sequence>
<comment type="caution">
    <text evidence="3">The sequence shown here is derived from an EMBL/GenBank/DDBJ whole genome shotgun (WGS) entry which is preliminary data.</text>
</comment>
<dbReference type="CDD" id="cd03801">
    <property type="entry name" value="GT4_PimA-like"/>
    <property type="match status" value="1"/>
</dbReference>
<evidence type="ECO:0000259" key="2">
    <source>
        <dbReference type="Pfam" id="PF13439"/>
    </source>
</evidence>
<proteinExistence type="predicted"/>
<dbReference type="PANTHER" id="PTHR45947:SF3">
    <property type="entry name" value="SULFOQUINOVOSYL TRANSFERASE SQD2"/>
    <property type="match status" value="1"/>
</dbReference>